<proteinExistence type="predicted"/>
<reference evidence="1 2" key="1">
    <citation type="submission" date="2021-05" db="EMBL/GenBank/DDBJ databases">
        <title>Mycobacterium acidophilum sp. nov., an extremely acid-tolerant member of the genus Mycobacterium.</title>
        <authorList>
            <person name="Xia J."/>
        </authorList>
    </citation>
    <scope>NUCLEOTIDE SEQUENCE [LARGE SCALE GENOMIC DNA]</scope>
    <source>
        <strain evidence="1 2">M1</strain>
    </source>
</reference>
<dbReference type="RefSeq" id="WP_214090964.1">
    <property type="nucleotide sequence ID" value="NZ_JAHCLR010000001.1"/>
</dbReference>
<name>A0ABS5RCS0_9MYCO</name>
<accession>A0ABS5RCS0</accession>
<gene>
    <name evidence="1" type="ORF">KIH27_00605</name>
</gene>
<dbReference type="Proteomes" id="UP001519535">
    <property type="component" value="Unassembled WGS sequence"/>
</dbReference>
<evidence type="ECO:0000313" key="2">
    <source>
        <dbReference type="Proteomes" id="UP001519535"/>
    </source>
</evidence>
<evidence type="ECO:0000313" key="1">
    <source>
        <dbReference type="EMBL" id="MBS9532082.1"/>
    </source>
</evidence>
<protein>
    <submittedName>
        <fullName evidence="1">Uncharacterized protein</fullName>
    </submittedName>
</protein>
<comment type="caution">
    <text evidence="1">The sequence shown here is derived from an EMBL/GenBank/DDBJ whole genome shotgun (WGS) entry which is preliminary data.</text>
</comment>
<organism evidence="1 2">
    <name type="scientific">Mycolicibacter acidiphilus</name>
    <dbReference type="NCBI Taxonomy" id="2835306"/>
    <lineage>
        <taxon>Bacteria</taxon>
        <taxon>Bacillati</taxon>
        <taxon>Actinomycetota</taxon>
        <taxon>Actinomycetes</taxon>
        <taxon>Mycobacteriales</taxon>
        <taxon>Mycobacteriaceae</taxon>
        <taxon>Mycolicibacter</taxon>
    </lineage>
</organism>
<dbReference type="EMBL" id="JAHCLR010000001">
    <property type="protein sequence ID" value="MBS9532082.1"/>
    <property type="molecule type" value="Genomic_DNA"/>
</dbReference>
<sequence>MPAEQTATMIVWPKDCGHGGAVLELVEHFRPYWLGRRAGRRVSAVLLASENALATGLSLADSDTGEGFAEWTGRRVTVLRYPGCVLTDAEVDRAREAGVDVEVVEIAAGADSDGHRS</sequence>
<keyword evidence="2" id="KW-1185">Reference proteome</keyword>